<dbReference type="AlphaFoldDB" id="A0A3Q0IL41"/>
<dbReference type="GO" id="GO:1990166">
    <property type="term" value="P:protein localization to site of double-strand break"/>
    <property type="evidence" value="ECO:0007669"/>
    <property type="project" value="TreeGrafter"/>
</dbReference>
<evidence type="ECO:0000313" key="4">
    <source>
        <dbReference type="RefSeq" id="XP_026677001.1"/>
    </source>
</evidence>
<dbReference type="GO" id="GO:2000781">
    <property type="term" value="P:positive regulation of double-strand break repair"/>
    <property type="evidence" value="ECO:0007669"/>
    <property type="project" value="InterPro"/>
</dbReference>
<dbReference type="KEGG" id="dci:103506038"/>
<dbReference type="STRING" id="121845.A0A3Q0IL41"/>
<protein>
    <submittedName>
        <fullName evidence="4">DNA topoisomerase 2-binding protein 1-A</fullName>
    </submittedName>
</protein>
<dbReference type="PANTHER" id="PTHR46677">
    <property type="entry name" value="SMC5-SMC6 COMPLEX LOCALIZATION FACTOR PROTEIN 1"/>
    <property type="match status" value="1"/>
</dbReference>
<dbReference type="InterPro" id="IPR049936">
    <property type="entry name" value="TopBP1_BRCT_8"/>
</dbReference>
<feature type="region of interest" description="Disordered" evidence="1">
    <location>
        <begin position="74"/>
        <end position="112"/>
    </location>
</feature>
<dbReference type="InterPro" id="IPR001357">
    <property type="entry name" value="BRCT_dom"/>
</dbReference>
<evidence type="ECO:0000256" key="1">
    <source>
        <dbReference type="SAM" id="MobiDB-lite"/>
    </source>
</evidence>
<dbReference type="InterPro" id="IPR042479">
    <property type="entry name" value="Slf1"/>
</dbReference>
<dbReference type="SMART" id="SM00292">
    <property type="entry name" value="BRCT"/>
    <property type="match status" value="1"/>
</dbReference>
<dbReference type="Gene3D" id="3.40.50.10190">
    <property type="entry name" value="BRCT domain"/>
    <property type="match status" value="2"/>
</dbReference>
<dbReference type="Proteomes" id="UP000079169">
    <property type="component" value="Unplaced"/>
</dbReference>
<feature type="domain" description="BRCT" evidence="2">
    <location>
        <begin position="153"/>
        <end position="220"/>
    </location>
</feature>
<evidence type="ECO:0000259" key="2">
    <source>
        <dbReference type="PROSITE" id="PS50172"/>
    </source>
</evidence>
<dbReference type="GO" id="GO:0005634">
    <property type="term" value="C:nucleus"/>
    <property type="evidence" value="ECO:0007669"/>
    <property type="project" value="TreeGrafter"/>
</dbReference>
<dbReference type="CTD" id="48309"/>
<accession>A0A3Q0IL41</accession>
<dbReference type="GO" id="GO:0006974">
    <property type="term" value="P:DNA damage response"/>
    <property type="evidence" value="ECO:0007669"/>
    <property type="project" value="TreeGrafter"/>
</dbReference>
<name>A0A3Q0IL41_DIACI</name>
<gene>
    <name evidence="4" type="primary">LOC103506038</name>
</gene>
<dbReference type="FunFam" id="3.40.50.10190:FF:000018">
    <property type="entry name" value="DNA topoisomerase 2-binding protein 1"/>
    <property type="match status" value="1"/>
</dbReference>
<dbReference type="Pfam" id="PF16770">
    <property type="entry name" value="RTT107_BRCT_5"/>
    <property type="match status" value="1"/>
</dbReference>
<dbReference type="SUPFAM" id="SSF52113">
    <property type="entry name" value="BRCT domain"/>
    <property type="match status" value="1"/>
</dbReference>
<organism evidence="3 4">
    <name type="scientific">Diaphorina citri</name>
    <name type="common">Asian citrus psyllid</name>
    <dbReference type="NCBI Taxonomy" id="121845"/>
    <lineage>
        <taxon>Eukaryota</taxon>
        <taxon>Metazoa</taxon>
        <taxon>Ecdysozoa</taxon>
        <taxon>Arthropoda</taxon>
        <taxon>Hexapoda</taxon>
        <taxon>Insecta</taxon>
        <taxon>Pterygota</taxon>
        <taxon>Neoptera</taxon>
        <taxon>Paraneoptera</taxon>
        <taxon>Hemiptera</taxon>
        <taxon>Sternorrhyncha</taxon>
        <taxon>Psylloidea</taxon>
        <taxon>Psyllidae</taxon>
        <taxon>Diaphorininae</taxon>
        <taxon>Diaphorina</taxon>
    </lineage>
</organism>
<dbReference type="InterPro" id="IPR036420">
    <property type="entry name" value="BRCT_dom_sf"/>
</dbReference>
<dbReference type="CDD" id="cd17728">
    <property type="entry name" value="BRCT_TopBP1_rpt8"/>
    <property type="match status" value="1"/>
</dbReference>
<dbReference type="PaxDb" id="121845-A0A3Q0IL41"/>
<keyword evidence="3" id="KW-1185">Reference proteome</keyword>
<dbReference type="CDD" id="cd17738">
    <property type="entry name" value="BRCT_TopBP1_rpt7"/>
    <property type="match status" value="1"/>
</dbReference>
<evidence type="ECO:0000313" key="3">
    <source>
        <dbReference type="Proteomes" id="UP000079169"/>
    </source>
</evidence>
<dbReference type="PROSITE" id="PS50172">
    <property type="entry name" value="BRCT"/>
    <property type="match status" value="1"/>
</dbReference>
<dbReference type="RefSeq" id="XP_026677001.1">
    <property type="nucleotide sequence ID" value="XM_026821200.1"/>
</dbReference>
<dbReference type="GeneID" id="103506038"/>
<dbReference type="PANTHER" id="PTHR46677:SF1">
    <property type="entry name" value="SMC5-SMC6 COMPLEX LOCALIZATION FACTOR PROTEIN 1"/>
    <property type="match status" value="1"/>
</dbReference>
<reference evidence="4" key="1">
    <citation type="submission" date="2025-08" db="UniProtKB">
        <authorList>
            <consortium name="RefSeq"/>
        </authorList>
    </citation>
    <scope>IDENTIFICATION</scope>
</reference>
<proteinExistence type="predicted"/>
<sequence length="352" mass="40176">MKVMTAGWIDAVFTASQHSGLTHANDYDFAKYKCPVFYNLAFSVSGYNSKKKEALKSTKKLKYIEDNIMSYSSVPQYDRDSDETNSPPKRNSVHARKYVQTGGKEESQPRVGWEDYVETLEKNSKESSSENSAAEKCFVLSNVSDDLKVRYCEIVDRLGGNLLNTSQCFQPQTTHLIMESPLRSEKLLCCLASGKWILTPRYLEDSAERKMFLPEQEYEFGNPFSANKMPRLDGQLVQYAQAAYRWRLKQGGAFRHMKATLYVSDKRVDSLRRLIQAGGGQVLNDEDALQGTHCFWEDSRVDMPLSLEDFARAGVYLLPPVYLADYLRQEPPPQPQDCLIPVYKPLYENASR</sequence>
<dbReference type="GO" id="GO:0035861">
    <property type="term" value="C:site of double-strand break"/>
    <property type="evidence" value="ECO:0007669"/>
    <property type="project" value="TreeGrafter"/>
</dbReference>